<protein>
    <submittedName>
        <fullName evidence="1">Stability protein StbD</fullName>
    </submittedName>
</protein>
<comment type="caution">
    <text evidence="1">The sequence shown here is derived from an EMBL/GenBank/DDBJ whole genome shotgun (WGS) entry which is preliminary data.</text>
</comment>
<dbReference type="PATRIC" id="fig|505341.3.peg.173"/>
<dbReference type="AlphaFoldDB" id="A0A1A7P3C7"/>
<evidence type="ECO:0000313" key="1">
    <source>
        <dbReference type="EMBL" id="OBW96330.1"/>
    </source>
</evidence>
<dbReference type="Proteomes" id="UP000092527">
    <property type="component" value="Unassembled WGS sequence"/>
</dbReference>
<evidence type="ECO:0000313" key="3">
    <source>
        <dbReference type="Proteomes" id="UP000092527"/>
    </source>
</evidence>
<evidence type="ECO:0000313" key="4">
    <source>
        <dbReference type="Proteomes" id="UP000092649"/>
    </source>
</evidence>
<proteinExistence type="predicted"/>
<dbReference type="RefSeq" id="WP_066104460.1">
    <property type="nucleotide sequence ID" value="NZ_JTJL01000002.1"/>
</dbReference>
<organism evidence="1 4">
    <name type="scientific">Gallibacterium salpingitidis</name>
    <dbReference type="NCBI Taxonomy" id="505341"/>
    <lineage>
        <taxon>Bacteria</taxon>
        <taxon>Pseudomonadati</taxon>
        <taxon>Pseudomonadota</taxon>
        <taxon>Gammaproteobacteria</taxon>
        <taxon>Pasteurellales</taxon>
        <taxon>Pasteurellaceae</taxon>
        <taxon>Gallibacterium</taxon>
    </lineage>
</organism>
<dbReference type="EMBL" id="JTJU01000011">
    <property type="protein sequence ID" value="OBX11439.1"/>
    <property type="molecule type" value="Genomic_DNA"/>
</dbReference>
<sequence length="86" mass="9686">MNNIHKIHTDTVASITSLKRDPMGTVYNATGNGAIAILNRNQPAFYCITPELFEYFLELEENAEIAKTIAERKKNGKFVEVNIDDL</sequence>
<accession>A0A1A7P3C7</accession>
<dbReference type="EMBL" id="JTJL01000002">
    <property type="protein sequence ID" value="OBW96330.1"/>
    <property type="molecule type" value="Genomic_DNA"/>
</dbReference>
<reference evidence="3 4" key="1">
    <citation type="submission" date="2014-11" db="EMBL/GenBank/DDBJ databases">
        <title>Pan-genome of Gallibacterium spp.</title>
        <authorList>
            <person name="Kudirkiene E."/>
            <person name="Bojesen A.M."/>
        </authorList>
    </citation>
    <scope>NUCLEOTIDE SEQUENCE [LARGE SCALE GENOMIC DNA]</scope>
    <source>
        <strain evidence="2 3">18469/18</strain>
        <strain evidence="1 4">F150</strain>
    </source>
</reference>
<name>A0A1A7P3C7_9PAST</name>
<evidence type="ECO:0000313" key="2">
    <source>
        <dbReference type="EMBL" id="OBX11439.1"/>
    </source>
</evidence>
<keyword evidence="4" id="KW-1185">Reference proteome</keyword>
<gene>
    <name evidence="1" type="ORF">QS62_00860</name>
    <name evidence="2" type="ORF">QV09_02370</name>
</gene>
<dbReference type="Proteomes" id="UP000092649">
    <property type="component" value="Unassembled WGS sequence"/>
</dbReference>
<dbReference type="OrthoDB" id="5297687at2"/>